<dbReference type="EMBL" id="JAOTOJ010000001">
    <property type="protein sequence ID" value="KAK9411278.1"/>
    <property type="molecule type" value="Genomic_DNA"/>
</dbReference>
<dbReference type="InterPro" id="IPR000477">
    <property type="entry name" value="RT_dom"/>
</dbReference>
<dbReference type="InterPro" id="IPR043502">
    <property type="entry name" value="DNA/RNA_pol_sf"/>
</dbReference>
<sequence length="190" mass="21321">MCFIDFKKAFDKIRNSKLLEILKQGGLDHKDIQIIKNLYWHQVANVRLGQKYSADAEIRRRVRQGCILSPLLFNIHSESIFNEALENIDAGIKVNGVWINNLRYADDTVLLANKHEDLQLLINRVTEISGKYGLKLNTSKTKIMVVMSWPCKRARGVAGGPGQVQAARDQTGCRQCLCACASAGARKVTH</sequence>
<dbReference type="SUPFAM" id="SSF56672">
    <property type="entry name" value="DNA/RNA polymerases"/>
    <property type="match status" value="1"/>
</dbReference>
<dbReference type="Proteomes" id="UP001474421">
    <property type="component" value="Unassembled WGS sequence"/>
</dbReference>
<evidence type="ECO:0000259" key="1">
    <source>
        <dbReference type="PROSITE" id="PS50878"/>
    </source>
</evidence>
<accession>A0AAW1CAA6</accession>
<dbReference type="PANTHER" id="PTHR47027">
    <property type="entry name" value="REVERSE TRANSCRIPTASE DOMAIN-CONTAINING PROTEIN"/>
    <property type="match status" value="1"/>
</dbReference>
<gene>
    <name evidence="2" type="ORF">NXF25_002453</name>
</gene>
<name>A0AAW1CAA6_CROAD</name>
<keyword evidence="3" id="KW-1185">Reference proteome</keyword>
<organism evidence="2 3">
    <name type="scientific">Crotalus adamanteus</name>
    <name type="common">Eastern diamondback rattlesnake</name>
    <dbReference type="NCBI Taxonomy" id="8729"/>
    <lineage>
        <taxon>Eukaryota</taxon>
        <taxon>Metazoa</taxon>
        <taxon>Chordata</taxon>
        <taxon>Craniata</taxon>
        <taxon>Vertebrata</taxon>
        <taxon>Euteleostomi</taxon>
        <taxon>Lepidosauria</taxon>
        <taxon>Squamata</taxon>
        <taxon>Bifurcata</taxon>
        <taxon>Unidentata</taxon>
        <taxon>Episquamata</taxon>
        <taxon>Toxicofera</taxon>
        <taxon>Serpentes</taxon>
        <taxon>Colubroidea</taxon>
        <taxon>Viperidae</taxon>
        <taxon>Crotalinae</taxon>
        <taxon>Crotalus</taxon>
    </lineage>
</organism>
<protein>
    <recommendedName>
        <fullName evidence="1">Reverse transcriptase domain-containing protein</fullName>
    </recommendedName>
</protein>
<evidence type="ECO:0000313" key="2">
    <source>
        <dbReference type="EMBL" id="KAK9411278.1"/>
    </source>
</evidence>
<proteinExistence type="predicted"/>
<reference evidence="2 3" key="1">
    <citation type="journal article" date="2024" name="Proc. Natl. Acad. Sci. U.S.A.">
        <title>The genetic regulatory architecture and epigenomic basis for age-related changes in rattlesnake venom.</title>
        <authorList>
            <person name="Hogan M.P."/>
            <person name="Holding M.L."/>
            <person name="Nystrom G.S."/>
            <person name="Colston T.J."/>
            <person name="Bartlett D.A."/>
            <person name="Mason A.J."/>
            <person name="Ellsworth S.A."/>
            <person name="Rautsaw R.M."/>
            <person name="Lawrence K.C."/>
            <person name="Strickland J.L."/>
            <person name="He B."/>
            <person name="Fraser P."/>
            <person name="Margres M.J."/>
            <person name="Gilbert D.M."/>
            <person name="Gibbs H.L."/>
            <person name="Parkinson C.L."/>
            <person name="Rokyta D.R."/>
        </authorList>
    </citation>
    <scope>NUCLEOTIDE SEQUENCE [LARGE SCALE GENOMIC DNA]</scope>
    <source>
        <strain evidence="2">DRR0105</strain>
    </source>
</reference>
<dbReference type="PANTHER" id="PTHR47027:SF8">
    <property type="entry name" value="RIBONUCLEASE H"/>
    <property type="match status" value="1"/>
</dbReference>
<dbReference type="Pfam" id="PF00078">
    <property type="entry name" value="RVT_1"/>
    <property type="match status" value="1"/>
</dbReference>
<evidence type="ECO:0000313" key="3">
    <source>
        <dbReference type="Proteomes" id="UP001474421"/>
    </source>
</evidence>
<dbReference type="PROSITE" id="PS50878">
    <property type="entry name" value="RT_POL"/>
    <property type="match status" value="1"/>
</dbReference>
<comment type="caution">
    <text evidence="2">The sequence shown here is derived from an EMBL/GenBank/DDBJ whole genome shotgun (WGS) entry which is preliminary data.</text>
</comment>
<dbReference type="AlphaFoldDB" id="A0AAW1CAA6"/>
<feature type="domain" description="Reverse transcriptase" evidence="1">
    <location>
        <begin position="1"/>
        <end position="154"/>
    </location>
</feature>